<evidence type="ECO:0000313" key="2">
    <source>
        <dbReference type="Proteomes" id="UP001189429"/>
    </source>
</evidence>
<name>A0ABN9XZD9_9DINO</name>
<keyword evidence="2" id="KW-1185">Reference proteome</keyword>
<proteinExistence type="predicted"/>
<evidence type="ECO:0000313" key="1">
    <source>
        <dbReference type="EMBL" id="CAK0905531.1"/>
    </source>
</evidence>
<protein>
    <submittedName>
        <fullName evidence="1">Uncharacterized protein</fullName>
    </submittedName>
</protein>
<accession>A0ABN9XZD9</accession>
<reference evidence="1" key="1">
    <citation type="submission" date="2023-10" db="EMBL/GenBank/DDBJ databases">
        <authorList>
            <person name="Chen Y."/>
            <person name="Shah S."/>
            <person name="Dougan E. K."/>
            <person name="Thang M."/>
            <person name="Chan C."/>
        </authorList>
    </citation>
    <scope>NUCLEOTIDE SEQUENCE [LARGE SCALE GENOMIC DNA]</scope>
</reference>
<dbReference type="Proteomes" id="UP001189429">
    <property type="component" value="Unassembled WGS sequence"/>
</dbReference>
<dbReference type="EMBL" id="CAUYUJ010021577">
    <property type="protein sequence ID" value="CAK0905531.1"/>
    <property type="molecule type" value="Genomic_DNA"/>
</dbReference>
<gene>
    <name evidence="1" type="ORF">PCOR1329_LOCUS81216</name>
</gene>
<organism evidence="1 2">
    <name type="scientific">Prorocentrum cordatum</name>
    <dbReference type="NCBI Taxonomy" id="2364126"/>
    <lineage>
        <taxon>Eukaryota</taxon>
        <taxon>Sar</taxon>
        <taxon>Alveolata</taxon>
        <taxon>Dinophyceae</taxon>
        <taxon>Prorocentrales</taxon>
        <taxon>Prorocentraceae</taxon>
        <taxon>Prorocentrum</taxon>
    </lineage>
</organism>
<comment type="caution">
    <text evidence="1">The sequence shown here is derived from an EMBL/GenBank/DDBJ whole genome shotgun (WGS) entry which is preliminary data.</text>
</comment>
<sequence>MSGIRLAGGAGRRRIDCEAQDATRTEVFVSMGMSQKQVQTELGLKLIKKKMEELVPGKRFYVDRQRAEFTLSWKAHLKFAETGFDEPPALERATSNAAALDIDGRVCEGPVKAILAAKAPTQWSL</sequence>